<keyword evidence="3" id="KW-1185">Reference proteome</keyword>
<dbReference type="GeneID" id="93981969"/>
<evidence type="ECO:0000313" key="3">
    <source>
        <dbReference type="Proteomes" id="UP000577386"/>
    </source>
</evidence>
<reference evidence="2 3" key="1">
    <citation type="submission" date="2020-08" db="EMBL/GenBank/DDBJ databases">
        <title>Sequencing the genomes of 1000 actinobacteria strains.</title>
        <authorList>
            <person name="Klenk H.-P."/>
        </authorList>
    </citation>
    <scope>NUCLEOTIDE SEQUENCE [LARGE SCALE GENOMIC DNA]</scope>
    <source>
        <strain evidence="2 3">DSM 41827</strain>
    </source>
</reference>
<name>A0A7W3RLJ1_STRMR</name>
<dbReference type="AlphaFoldDB" id="A0A7W3RLJ1"/>
<sequence>MSDAKKDAKTVDPANSHAEMAPANVHITDAKDTGTMTPAGNVHITDTKDAAKMTPAGNVHITDAEDNGTFSPDNTHITSETA</sequence>
<feature type="compositionally biased region" description="Basic and acidic residues" evidence="1">
    <location>
        <begin position="1"/>
        <end position="10"/>
    </location>
</feature>
<feature type="region of interest" description="Disordered" evidence="1">
    <location>
        <begin position="1"/>
        <end position="82"/>
    </location>
</feature>
<feature type="compositionally biased region" description="Polar residues" evidence="1">
    <location>
        <begin position="68"/>
        <end position="82"/>
    </location>
</feature>
<dbReference type="RefSeq" id="WP_162134096.1">
    <property type="nucleotide sequence ID" value="NZ_BAAAHW010000012.1"/>
</dbReference>
<protein>
    <submittedName>
        <fullName evidence="2">Uncharacterized protein</fullName>
    </submittedName>
</protein>
<accession>A0A7W3RLJ1</accession>
<evidence type="ECO:0000313" key="2">
    <source>
        <dbReference type="EMBL" id="MBA9054237.1"/>
    </source>
</evidence>
<dbReference type="Proteomes" id="UP000577386">
    <property type="component" value="Unassembled WGS sequence"/>
</dbReference>
<gene>
    <name evidence="2" type="ORF">HDA42_003415</name>
</gene>
<organism evidence="2 3">
    <name type="scientific">Streptomyces murinus</name>
    <dbReference type="NCBI Taxonomy" id="33900"/>
    <lineage>
        <taxon>Bacteria</taxon>
        <taxon>Bacillati</taxon>
        <taxon>Actinomycetota</taxon>
        <taxon>Actinomycetes</taxon>
        <taxon>Kitasatosporales</taxon>
        <taxon>Streptomycetaceae</taxon>
        <taxon>Streptomyces</taxon>
    </lineage>
</organism>
<evidence type="ECO:0000256" key="1">
    <source>
        <dbReference type="SAM" id="MobiDB-lite"/>
    </source>
</evidence>
<comment type="caution">
    <text evidence="2">The sequence shown here is derived from an EMBL/GenBank/DDBJ whole genome shotgun (WGS) entry which is preliminary data.</text>
</comment>
<dbReference type="EMBL" id="JACJIJ010000002">
    <property type="protein sequence ID" value="MBA9054237.1"/>
    <property type="molecule type" value="Genomic_DNA"/>
</dbReference>
<proteinExistence type="predicted"/>